<dbReference type="CDD" id="cd06464">
    <property type="entry name" value="ACD_sHsps-like"/>
    <property type="match status" value="1"/>
</dbReference>
<gene>
    <name evidence="6" type="ORF">RJ639_019721</name>
</gene>
<dbReference type="PROSITE" id="PS01031">
    <property type="entry name" value="SHSP"/>
    <property type="match status" value="1"/>
</dbReference>
<feature type="compositionally biased region" description="Basic and acidic residues" evidence="3">
    <location>
        <begin position="215"/>
        <end position="224"/>
    </location>
</feature>
<feature type="compositionally biased region" description="Basic and acidic residues" evidence="3">
    <location>
        <begin position="137"/>
        <end position="150"/>
    </location>
</feature>
<accession>A0AA88V8U4</accession>
<feature type="compositionally biased region" description="Basic and acidic residues" evidence="3">
    <location>
        <begin position="392"/>
        <end position="407"/>
    </location>
</feature>
<dbReference type="InterPro" id="IPR008978">
    <property type="entry name" value="HSP20-like_chaperone"/>
</dbReference>
<feature type="transmembrane region" description="Helical" evidence="4">
    <location>
        <begin position="543"/>
        <end position="566"/>
    </location>
</feature>
<evidence type="ECO:0000256" key="1">
    <source>
        <dbReference type="PROSITE-ProRule" id="PRU00285"/>
    </source>
</evidence>
<dbReference type="Proteomes" id="UP001188597">
    <property type="component" value="Unassembled WGS sequence"/>
</dbReference>
<feature type="compositionally biased region" description="Basic and acidic residues" evidence="3">
    <location>
        <begin position="273"/>
        <end position="297"/>
    </location>
</feature>
<proteinExistence type="inferred from homology"/>
<evidence type="ECO:0000313" key="7">
    <source>
        <dbReference type="Proteomes" id="UP001188597"/>
    </source>
</evidence>
<comment type="caution">
    <text evidence="6">The sequence shown here is derived from an EMBL/GenBank/DDBJ whole genome shotgun (WGS) entry which is preliminary data.</text>
</comment>
<protein>
    <recommendedName>
        <fullName evidence="5">SHSP domain-containing protein</fullName>
    </recommendedName>
</protein>
<keyword evidence="4" id="KW-0472">Membrane</keyword>
<dbReference type="Pfam" id="PF00011">
    <property type="entry name" value="HSP20"/>
    <property type="match status" value="1"/>
</dbReference>
<organism evidence="6 7">
    <name type="scientific">Escallonia herrerae</name>
    <dbReference type="NCBI Taxonomy" id="1293975"/>
    <lineage>
        <taxon>Eukaryota</taxon>
        <taxon>Viridiplantae</taxon>
        <taxon>Streptophyta</taxon>
        <taxon>Embryophyta</taxon>
        <taxon>Tracheophyta</taxon>
        <taxon>Spermatophyta</taxon>
        <taxon>Magnoliopsida</taxon>
        <taxon>eudicotyledons</taxon>
        <taxon>Gunneridae</taxon>
        <taxon>Pentapetalae</taxon>
        <taxon>asterids</taxon>
        <taxon>campanulids</taxon>
        <taxon>Escalloniales</taxon>
        <taxon>Escalloniaceae</taxon>
        <taxon>Escallonia</taxon>
    </lineage>
</organism>
<feature type="compositionally biased region" description="Basic and acidic residues" evidence="3">
    <location>
        <begin position="309"/>
        <end position="329"/>
    </location>
</feature>
<feature type="compositionally biased region" description="Low complexity" evidence="3">
    <location>
        <begin position="1"/>
        <end position="11"/>
    </location>
</feature>
<feature type="compositionally biased region" description="Basic and acidic residues" evidence="3">
    <location>
        <begin position="467"/>
        <end position="513"/>
    </location>
</feature>
<evidence type="ECO:0000259" key="5">
    <source>
        <dbReference type="PROSITE" id="PS01031"/>
    </source>
</evidence>
<keyword evidence="4" id="KW-0812">Transmembrane</keyword>
<evidence type="ECO:0000256" key="3">
    <source>
        <dbReference type="SAM" id="MobiDB-lite"/>
    </source>
</evidence>
<feature type="compositionally biased region" description="Basic and acidic residues" evidence="3">
    <location>
        <begin position="427"/>
        <end position="436"/>
    </location>
</feature>
<feature type="compositionally biased region" description="Basic and acidic residues" evidence="3">
    <location>
        <begin position="236"/>
        <end position="251"/>
    </location>
</feature>
<dbReference type="InterPro" id="IPR002068">
    <property type="entry name" value="A-crystallin/Hsp20_dom"/>
</dbReference>
<feature type="region of interest" description="Disordered" evidence="3">
    <location>
        <begin position="1"/>
        <end position="21"/>
    </location>
</feature>
<sequence length="584" mass="64120">MAMTPRVRGVSPVPPRPRLRPVYEDFRPTSERQQQGEFDLLSVFLPGFAKENIKVTTQGRNTVRVRGERLVAGNRWSRFQEIFQAPEYCDTKGVRYKFESGILTVTVPRKTTATQVAPKAAAKTEPPPSTPYVGADTRAEQKSQKAKEDIPPPATSSVLDTGKPADTDSSRSQRTEHEHKHHTGKGQTPPKITPTAQADKQTDGKSFEDATAEQKSQKAKEDIRPPATSSVLDTGKPADTDNSRSQMTEHEHKHHTGEGQTPPKITPTVQADRQTDDKSFEDARAEQKSQKAKEDIRSQATSSVLDTGKPADTDSSRSQRTEHEPKRPTSEGQTPPKITPVVQADKETVGKSFEGTTTDPQKVANATAEQKSQKAKEDIRPPATSSVLDTGKPADTDSSRSQRTEHEHKHHTGKGQTPPKITPTLQADRRTDEKSFEGTTTDPLIVASKPVSQKGKEETPVTATLGTDERKQKDEKELTESETKEKAFEKTAGRESMRQEKGRDSEAKAKETIKVPASGGYEGESSKKMVNGIPDGPNKERQLMVNIGVAVLVIVALGAYVAYTFGSSGKAKQEIRCWCLHHIM</sequence>
<name>A0AA88V8U4_9ASTE</name>
<keyword evidence="7" id="KW-1185">Reference proteome</keyword>
<dbReference type="EMBL" id="JAVXUP010002346">
    <property type="protein sequence ID" value="KAK3003889.1"/>
    <property type="molecule type" value="Genomic_DNA"/>
</dbReference>
<comment type="similarity">
    <text evidence="1 2">Belongs to the small heat shock protein (HSP20) family.</text>
</comment>
<dbReference type="Gene3D" id="2.60.40.790">
    <property type="match status" value="1"/>
</dbReference>
<feature type="domain" description="SHSP" evidence="5">
    <location>
        <begin position="21"/>
        <end position="125"/>
    </location>
</feature>
<feature type="region of interest" description="Disordered" evidence="3">
    <location>
        <begin position="112"/>
        <end position="528"/>
    </location>
</feature>
<reference evidence="6" key="1">
    <citation type="submission" date="2022-12" db="EMBL/GenBank/DDBJ databases">
        <title>Draft genome assemblies for two species of Escallonia (Escalloniales).</title>
        <authorList>
            <person name="Chanderbali A."/>
            <person name="Dervinis C."/>
            <person name="Anghel I."/>
            <person name="Soltis D."/>
            <person name="Soltis P."/>
            <person name="Zapata F."/>
        </authorList>
    </citation>
    <scope>NUCLEOTIDE SEQUENCE</scope>
    <source>
        <strain evidence="6">UCBG64.0493</strain>
        <tissue evidence="6">Leaf</tissue>
    </source>
</reference>
<feature type="compositionally biased region" description="Basic and acidic residues" evidence="3">
    <location>
        <begin position="163"/>
        <end position="178"/>
    </location>
</feature>
<feature type="compositionally biased region" description="Basic and acidic residues" evidence="3">
    <location>
        <begin position="371"/>
        <end position="380"/>
    </location>
</feature>
<evidence type="ECO:0000256" key="4">
    <source>
        <dbReference type="SAM" id="Phobius"/>
    </source>
</evidence>
<dbReference type="AlphaFoldDB" id="A0AA88V8U4"/>
<keyword evidence="4" id="KW-1133">Transmembrane helix</keyword>
<evidence type="ECO:0000256" key="2">
    <source>
        <dbReference type="RuleBase" id="RU003616"/>
    </source>
</evidence>
<evidence type="ECO:0000313" key="6">
    <source>
        <dbReference type="EMBL" id="KAK3003889.1"/>
    </source>
</evidence>
<dbReference type="SUPFAM" id="SSF49764">
    <property type="entry name" value="HSP20-like chaperones"/>
    <property type="match status" value="1"/>
</dbReference>